<dbReference type="PANTHER" id="PTHR34477:SF5">
    <property type="entry name" value="BSL5627 PROTEIN"/>
    <property type="match status" value="1"/>
</dbReference>
<dbReference type="EMBL" id="JAUEOZ010000001">
    <property type="protein sequence ID" value="MDN2480023.1"/>
    <property type="molecule type" value="Genomic_DNA"/>
</dbReference>
<dbReference type="PANTHER" id="PTHR34477">
    <property type="entry name" value="UPF0213 PROTEIN YHBQ"/>
    <property type="match status" value="1"/>
</dbReference>
<feature type="domain" description="GIY-YIG" evidence="2">
    <location>
        <begin position="3"/>
        <end position="79"/>
    </location>
</feature>
<dbReference type="Proteomes" id="UP001169719">
    <property type="component" value="Unassembled WGS sequence"/>
</dbReference>
<name>A0ABT7XW75_9VIBR</name>
<evidence type="ECO:0000256" key="1">
    <source>
        <dbReference type="ARBA" id="ARBA00007435"/>
    </source>
</evidence>
<keyword evidence="4" id="KW-1185">Reference proteome</keyword>
<dbReference type="Gene3D" id="3.40.1440.10">
    <property type="entry name" value="GIY-YIG endonuclease"/>
    <property type="match status" value="1"/>
</dbReference>
<evidence type="ECO:0000313" key="4">
    <source>
        <dbReference type="Proteomes" id="UP001169719"/>
    </source>
</evidence>
<dbReference type="InterPro" id="IPR050190">
    <property type="entry name" value="UPF0213_domain"/>
</dbReference>
<evidence type="ECO:0000259" key="2">
    <source>
        <dbReference type="PROSITE" id="PS50164"/>
    </source>
</evidence>
<dbReference type="InterPro" id="IPR000305">
    <property type="entry name" value="GIY-YIG_endonuc"/>
</dbReference>
<dbReference type="RefSeq" id="WP_289960345.1">
    <property type="nucleotide sequence ID" value="NZ_JAUEOZ010000001.1"/>
</dbReference>
<dbReference type="InterPro" id="IPR035901">
    <property type="entry name" value="GIY-YIG_endonuc_sf"/>
</dbReference>
<protein>
    <submittedName>
        <fullName evidence="3">GIY-YIG nuclease family protein</fullName>
    </submittedName>
</protein>
<proteinExistence type="inferred from homology"/>
<dbReference type="CDD" id="cd10448">
    <property type="entry name" value="GIY-YIG_unchar_3"/>
    <property type="match status" value="1"/>
</dbReference>
<reference evidence="3" key="1">
    <citation type="submission" date="2024-05" db="EMBL/GenBank/DDBJ databases">
        <title>Genome Sequences of Four Agar- Degrading Marine Bacteria.</title>
        <authorList>
            <person name="Phillips E.K."/>
            <person name="Shaffer J.C."/>
            <person name="Henson M.W."/>
            <person name="Temperton B."/>
            <person name="Thrash C.J."/>
            <person name="Martin M.O."/>
        </authorList>
    </citation>
    <scope>NUCLEOTIDE SEQUENCE</scope>
    <source>
        <strain evidence="3">EKP203</strain>
    </source>
</reference>
<evidence type="ECO:0000313" key="3">
    <source>
        <dbReference type="EMBL" id="MDN2480023.1"/>
    </source>
</evidence>
<sequence>MEKIPFVYMMASTNRKALYIGVTTNLQGRVWQHKNGIVDGFSKKYQTHRLVFFEQYQDVTAAIAREKQLKNWHRQWKNNLVEQQNPQWLDLSFSF</sequence>
<organism evidence="3 4">
    <name type="scientific">Vibrio agarivorans</name>
    <dbReference type="NCBI Taxonomy" id="153622"/>
    <lineage>
        <taxon>Bacteria</taxon>
        <taxon>Pseudomonadati</taxon>
        <taxon>Pseudomonadota</taxon>
        <taxon>Gammaproteobacteria</taxon>
        <taxon>Vibrionales</taxon>
        <taxon>Vibrionaceae</taxon>
        <taxon>Vibrio</taxon>
    </lineage>
</organism>
<comment type="similarity">
    <text evidence="1">Belongs to the UPF0213 family.</text>
</comment>
<accession>A0ABT7XW75</accession>
<comment type="caution">
    <text evidence="3">The sequence shown here is derived from an EMBL/GenBank/DDBJ whole genome shotgun (WGS) entry which is preliminary data.</text>
</comment>
<dbReference type="PROSITE" id="PS50164">
    <property type="entry name" value="GIY_YIG"/>
    <property type="match status" value="1"/>
</dbReference>
<dbReference type="SUPFAM" id="SSF82771">
    <property type="entry name" value="GIY-YIG endonuclease"/>
    <property type="match status" value="1"/>
</dbReference>
<dbReference type="Pfam" id="PF01541">
    <property type="entry name" value="GIY-YIG"/>
    <property type="match status" value="1"/>
</dbReference>
<gene>
    <name evidence="3" type="ORF">QWJ08_01105</name>
</gene>